<dbReference type="FunFam" id="1.10.540.10:FF:000001">
    <property type="entry name" value="Very long-chain-specific acyl-CoA dehydrogenase, mitochondrial"/>
    <property type="match status" value="1"/>
</dbReference>
<dbReference type="Gene3D" id="2.40.110.10">
    <property type="entry name" value="Butyryl-CoA Dehydrogenase, subunit A, domain 2"/>
    <property type="match status" value="1"/>
</dbReference>
<reference evidence="19 20" key="1">
    <citation type="submission" date="2020-08" db="EMBL/GenBank/DDBJ databases">
        <authorList>
            <person name="Hejnol A."/>
        </authorList>
    </citation>
    <scope>NUCLEOTIDE SEQUENCE [LARGE SCALE GENOMIC DNA]</scope>
</reference>
<evidence type="ECO:0000313" key="19">
    <source>
        <dbReference type="EMBL" id="CAD5122153.1"/>
    </source>
</evidence>
<evidence type="ECO:0000259" key="17">
    <source>
        <dbReference type="Pfam" id="PF02771"/>
    </source>
</evidence>
<dbReference type="GO" id="GO:0050660">
    <property type="term" value="F:flavin adenine dinucleotide binding"/>
    <property type="evidence" value="ECO:0007669"/>
    <property type="project" value="InterPro"/>
</dbReference>
<keyword evidence="4" id="KW-0597">Phosphoprotein</keyword>
<evidence type="ECO:0000256" key="8">
    <source>
        <dbReference type="ARBA" id="ARBA00022946"/>
    </source>
</evidence>
<dbReference type="Pfam" id="PF02771">
    <property type="entry name" value="Acyl-CoA_dh_N"/>
    <property type="match status" value="1"/>
</dbReference>
<dbReference type="InterPro" id="IPR009100">
    <property type="entry name" value="AcylCoA_DH/oxidase_NM_dom_sf"/>
</dbReference>
<keyword evidence="6" id="KW-0999">Mitochondrion inner membrane</keyword>
<dbReference type="InterPro" id="IPR046373">
    <property type="entry name" value="Acyl-CoA_Oxase/DH_mid-dom_sf"/>
</dbReference>
<dbReference type="Pfam" id="PF21343">
    <property type="entry name" value="ACAD9-ACADV_C"/>
    <property type="match status" value="1"/>
</dbReference>
<organism evidence="19 20">
    <name type="scientific">Dimorphilus gyrociliatus</name>
    <dbReference type="NCBI Taxonomy" id="2664684"/>
    <lineage>
        <taxon>Eukaryota</taxon>
        <taxon>Metazoa</taxon>
        <taxon>Spiralia</taxon>
        <taxon>Lophotrochozoa</taxon>
        <taxon>Annelida</taxon>
        <taxon>Polychaeta</taxon>
        <taxon>Polychaeta incertae sedis</taxon>
        <taxon>Dinophilidae</taxon>
        <taxon>Dimorphilus</taxon>
    </lineage>
</organism>
<keyword evidence="10" id="KW-0496">Mitochondrion</keyword>
<dbReference type="EMBL" id="CAJFCJ010000016">
    <property type="protein sequence ID" value="CAD5122153.1"/>
    <property type="molecule type" value="Genomic_DNA"/>
</dbReference>
<dbReference type="OrthoDB" id="2588832at2759"/>
<dbReference type="InterPro" id="IPR049448">
    <property type="entry name" value="ACAD9/ACADV-like_C"/>
</dbReference>
<dbReference type="InterPro" id="IPR006091">
    <property type="entry name" value="Acyl-CoA_Oxase/DH_mid-dom"/>
</dbReference>
<dbReference type="InterPro" id="IPR036250">
    <property type="entry name" value="AcylCo_DH-like_C"/>
</dbReference>
<name>A0A7I8W0U2_9ANNE</name>
<keyword evidence="9 14" id="KW-0560">Oxidoreductase</keyword>
<evidence type="ECO:0000256" key="5">
    <source>
        <dbReference type="ARBA" id="ARBA00022630"/>
    </source>
</evidence>
<evidence type="ECO:0000256" key="4">
    <source>
        <dbReference type="ARBA" id="ARBA00022553"/>
    </source>
</evidence>
<dbReference type="InterPro" id="IPR009075">
    <property type="entry name" value="AcylCo_DH/oxidase_C"/>
</dbReference>
<keyword evidence="5 14" id="KW-0285">Flavoprotein</keyword>
<evidence type="ECO:0000256" key="13">
    <source>
        <dbReference type="ARBA" id="ARBA00049224"/>
    </source>
</evidence>
<evidence type="ECO:0000256" key="2">
    <source>
        <dbReference type="ARBA" id="ARBA00004637"/>
    </source>
</evidence>
<dbReference type="InterPro" id="IPR037069">
    <property type="entry name" value="AcylCoA_DH/ox_N_sf"/>
</dbReference>
<dbReference type="Pfam" id="PF00441">
    <property type="entry name" value="Acyl-CoA_dh_1"/>
    <property type="match status" value="1"/>
</dbReference>
<keyword evidence="7 14" id="KW-0274">FAD</keyword>
<evidence type="ECO:0000256" key="10">
    <source>
        <dbReference type="ARBA" id="ARBA00023128"/>
    </source>
</evidence>
<dbReference type="SUPFAM" id="SSF47203">
    <property type="entry name" value="Acyl-CoA dehydrogenase C-terminal domain-like"/>
    <property type="match status" value="1"/>
</dbReference>
<dbReference type="Gene3D" id="1.10.540.10">
    <property type="entry name" value="Acyl-CoA dehydrogenase/oxidase, N-terminal domain"/>
    <property type="match status" value="1"/>
</dbReference>
<dbReference type="GO" id="GO:0003995">
    <property type="term" value="F:acyl-CoA dehydrogenase activity"/>
    <property type="evidence" value="ECO:0007669"/>
    <property type="project" value="InterPro"/>
</dbReference>
<dbReference type="FunFam" id="2.40.110.10:FF:000006">
    <property type="entry name" value="very long-chain specific acyl-CoA dehydrogenase, mitochondrial"/>
    <property type="match status" value="1"/>
</dbReference>
<dbReference type="InterPro" id="IPR006089">
    <property type="entry name" value="Acyl-CoA_DH_CS"/>
</dbReference>
<dbReference type="SUPFAM" id="SSF56645">
    <property type="entry name" value="Acyl-CoA dehydrogenase NM domain-like"/>
    <property type="match status" value="1"/>
</dbReference>
<dbReference type="Gene3D" id="1.20.140.10">
    <property type="entry name" value="Butyryl-CoA Dehydrogenase, subunit A, domain 3"/>
    <property type="match status" value="2"/>
</dbReference>
<keyword evidence="8" id="KW-0809">Transit peptide</keyword>
<accession>A0A7I8W0U2</accession>
<evidence type="ECO:0000256" key="6">
    <source>
        <dbReference type="ARBA" id="ARBA00022792"/>
    </source>
</evidence>
<dbReference type="AlphaFoldDB" id="A0A7I8W0U2"/>
<evidence type="ECO:0000256" key="12">
    <source>
        <dbReference type="ARBA" id="ARBA00049140"/>
    </source>
</evidence>
<protein>
    <submittedName>
        <fullName evidence="19">DgyrCDS10601</fullName>
    </submittedName>
</protein>
<comment type="caution">
    <text evidence="19">The sequence shown here is derived from an EMBL/GenBank/DDBJ whole genome shotgun (WGS) entry which is preliminary data.</text>
</comment>
<evidence type="ECO:0000259" key="16">
    <source>
        <dbReference type="Pfam" id="PF02770"/>
    </source>
</evidence>
<evidence type="ECO:0000256" key="14">
    <source>
        <dbReference type="RuleBase" id="RU362125"/>
    </source>
</evidence>
<proteinExistence type="inferred from homology"/>
<dbReference type="GO" id="GO:0006631">
    <property type="term" value="P:fatty acid metabolic process"/>
    <property type="evidence" value="ECO:0007669"/>
    <property type="project" value="UniProtKB-ARBA"/>
</dbReference>
<evidence type="ECO:0000256" key="7">
    <source>
        <dbReference type="ARBA" id="ARBA00022827"/>
    </source>
</evidence>
<dbReference type="GO" id="GO:0005743">
    <property type="term" value="C:mitochondrial inner membrane"/>
    <property type="evidence" value="ECO:0007669"/>
    <property type="project" value="UniProtKB-SubCell"/>
</dbReference>
<dbReference type="Proteomes" id="UP000549394">
    <property type="component" value="Unassembled WGS sequence"/>
</dbReference>
<dbReference type="Pfam" id="PF02770">
    <property type="entry name" value="Acyl-CoA_dh_M"/>
    <property type="match status" value="1"/>
</dbReference>
<dbReference type="InterPro" id="IPR013786">
    <property type="entry name" value="AcylCoA_DH/ox_N"/>
</dbReference>
<evidence type="ECO:0000259" key="15">
    <source>
        <dbReference type="Pfam" id="PF00441"/>
    </source>
</evidence>
<comment type="similarity">
    <text evidence="3 14">Belongs to the acyl-CoA dehydrogenase family.</text>
</comment>
<feature type="domain" description="Acyl-CoA oxidase/dehydrogenase middle" evidence="16">
    <location>
        <begin position="202"/>
        <end position="301"/>
    </location>
</feature>
<dbReference type="PANTHER" id="PTHR43884">
    <property type="entry name" value="ACYL-COA DEHYDROGENASE"/>
    <property type="match status" value="1"/>
</dbReference>
<evidence type="ECO:0000256" key="3">
    <source>
        <dbReference type="ARBA" id="ARBA00009347"/>
    </source>
</evidence>
<gene>
    <name evidence="19" type="ORF">DGYR_LOCUS10001</name>
</gene>
<evidence type="ECO:0000256" key="9">
    <source>
        <dbReference type="ARBA" id="ARBA00023002"/>
    </source>
</evidence>
<feature type="domain" description="Acyl-CoA dehydrogenase/oxidase C-terminal" evidence="15">
    <location>
        <begin position="314"/>
        <end position="459"/>
    </location>
</feature>
<dbReference type="PROSITE" id="PS00072">
    <property type="entry name" value="ACYL_COA_DH_1"/>
    <property type="match status" value="1"/>
</dbReference>
<dbReference type="PANTHER" id="PTHR43884:SF9">
    <property type="entry name" value="COMPLEX I ASSEMBLY FACTOR ACAD9, MITOCHONDRIAL"/>
    <property type="match status" value="1"/>
</dbReference>
<evidence type="ECO:0000256" key="1">
    <source>
        <dbReference type="ARBA" id="ARBA00001974"/>
    </source>
</evidence>
<comment type="cofactor">
    <cofactor evidence="1 14">
        <name>FAD</name>
        <dbReference type="ChEBI" id="CHEBI:57692"/>
    </cofactor>
</comment>
<keyword evidence="20" id="KW-1185">Reference proteome</keyword>
<keyword evidence="11" id="KW-0472">Membrane</keyword>
<feature type="domain" description="Acyl-CoA dehydrogenase/oxidase N-terminal" evidence="17">
    <location>
        <begin position="91"/>
        <end position="198"/>
    </location>
</feature>
<comment type="subcellular location">
    <subcellularLocation>
        <location evidence="2">Mitochondrion inner membrane</location>
        <topology evidence="2">Peripheral membrane protein</topology>
    </subcellularLocation>
</comment>
<evidence type="ECO:0000259" key="18">
    <source>
        <dbReference type="Pfam" id="PF21343"/>
    </source>
</evidence>
<sequence>MLHYCSRNICRKSWKIGSKSFSLSVTASQNQVKDMEKEIKDAEEYLIVERKPKKKLTQHTPFAKGLFMGKFDKNLLEYPEFETTEELKDLEAMCQPISRLFERVYKEDGQKLEEEGKLSERVLSSLKKYKLFGLNVPQEYGGLDLSPLQYARICEEISLDPSIAVTLHAHQDLGLKTILNFGSVEQKEKYLSALSSGEKICSFCLTEKESGSDAASVKSTANLNEEKTHYILNGEKLWVTNGSSSDVFIVFAKAPIIGLPNEEMKVTAFIVEKDFGGITANYIENKHALTACDIAHVEFKDTVVPLENVIGEVGDGFKIAIDSLNSSNFALGSVCGMLKRILKDVTDHVISRQQFGRPLMDYGLIQQKLAWMAASIYCLESALYFTAGILDNYHKPDATVELAMLKLFSSETAFQFIHDATQILGGQAYIKSHNMERFIRDSRILTMLNGTNDIAKLFISLQSLQYVGRSSEDDLKKIRDIYNQPKKIWNLMKSKSFRSYENPRCLLKLYNHVHPSVALLMEKIEKKLMRFQSLVEKNLVVFGNGIVEQQYQLGRLAEISTTLFVLSASAARASRSLCIGLRNADHELRLACLYGDTILEDVEVKLNMLSYGTGVEIDANAAHISDAVCKNGGYAADHPLAKNW</sequence>
<feature type="domain" description="ACAD9/ACADV-like C-terminal" evidence="18">
    <location>
        <begin position="522"/>
        <end position="634"/>
    </location>
</feature>
<evidence type="ECO:0000313" key="20">
    <source>
        <dbReference type="Proteomes" id="UP000549394"/>
    </source>
</evidence>
<comment type="catalytic activity">
    <reaction evidence="13">
        <text>octadecanoyl-CoA + oxidized [electron-transfer flavoprotein] + H(+) = (2E)-octadecenoyl-CoA + reduced [electron-transfer flavoprotein]</text>
        <dbReference type="Rhea" id="RHEA:47240"/>
        <dbReference type="Rhea" id="RHEA-COMP:10685"/>
        <dbReference type="Rhea" id="RHEA-COMP:10686"/>
        <dbReference type="ChEBI" id="CHEBI:15378"/>
        <dbReference type="ChEBI" id="CHEBI:57394"/>
        <dbReference type="ChEBI" id="CHEBI:57692"/>
        <dbReference type="ChEBI" id="CHEBI:58307"/>
        <dbReference type="ChEBI" id="CHEBI:71412"/>
    </reaction>
    <physiologicalReaction direction="left-to-right" evidence="13">
        <dbReference type="Rhea" id="RHEA:47241"/>
    </physiologicalReaction>
</comment>
<evidence type="ECO:0000256" key="11">
    <source>
        <dbReference type="ARBA" id="ARBA00023136"/>
    </source>
</evidence>
<comment type="catalytic activity">
    <reaction evidence="12">
        <text>eicosanoyl-CoA + oxidized [electron-transfer flavoprotein] + H(+) = (2E)-eicosenoyl-CoA + reduced [electron-transfer flavoprotein]</text>
        <dbReference type="Rhea" id="RHEA:47236"/>
        <dbReference type="Rhea" id="RHEA-COMP:10685"/>
        <dbReference type="Rhea" id="RHEA-COMP:10686"/>
        <dbReference type="ChEBI" id="CHEBI:15378"/>
        <dbReference type="ChEBI" id="CHEBI:57380"/>
        <dbReference type="ChEBI" id="CHEBI:57692"/>
        <dbReference type="ChEBI" id="CHEBI:58307"/>
        <dbReference type="ChEBI" id="CHEBI:74691"/>
    </reaction>
    <physiologicalReaction direction="left-to-right" evidence="12">
        <dbReference type="Rhea" id="RHEA:47237"/>
    </physiologicalReaction>
</comment>